<feature type="signal peptide" evidence="2">
    <location>
        <begin position="1"/>
        <end position="16"/>
    </location>
</feature>
<dbReference type="InParanoid" id="F9WWT9"/>
<organism evidence="4 5">
    <name type="scientific">Zymoseptoria tritici (strain CBS 115943 / IPO323)</name>
    <name type="common">Speckled leaf blotch fungus</name>
    <name type="synonym">Septoria tritici</name>
    <dbReference type="NCBI Taxonomy" id="336722"/>
    <lineage>
        <taxon>Eukaryota</taxon>
        <taxon>Fungi</taxon>
        <taxon>Dikarya</taxon>
        <taxon>Ascomycota</taxon>
        <taxon>Pezizomycotina</taxon>
        <taxon>Dothideomycetes</taxon>
        <taxon>Dothideomycetidae</taxon>
        <taxon>Mycosphaerellales</taxon>
        <taxon>Mycosphaerellaceae</taxon>
        <taxon>Zymoseptoria</taxon>
    </lineage>
</organism>
<protein>
    <submittedName>
        <fullName evidence="4">Aspartyl protease</fullName>
    </submittedName>
</protein>
<keyword evidence="4" id="KW-0378">Hydrolase</keyword>
<dbReference type="Gene3D" id="2.40.70.10">
    <property type="entry name" value="Acid Proteases"/>
    <property type="match status" value="2"/>
</dbReference>
<evidence type="ECO:0000313" key="4">
    <source>
        <dbReference type="EMBL" id="EGP91483.1"/>
    </source>
</evidence>
<reference evidence="4 5" key="1">
    <citation type="journal article" date="2011" name="PLoS Genet.">
        <title>Finished genome of the fungal wheat pathogen Mycosphaerella graminicola reveals dispensome structure, chromosome plasticity, and stealth pathogenesis.</title>
        <authorList>
            <person name="Goodwin S.B."/>
            <person name="Ben M'barek S."/>
            <person name="Dhillon B."/>
            <person name="Wittenberg A.H.J."/>
            <person name="Crane C.F."/>
            <person name="Hane J.K."/>
            <person name="Foster A.J."/>
            <person name="Van der Lee T.A.J."/>
            <person name="Grimwood J."/>
            <person name="Aerts A."/>
            <person name="Antoniw J."/>
            <person name="Bailey A."/>
            <person name="Bluhm B."/>
            <person name="Bowler J."/>
            <person name="Bristow J."/>
            <person name="van der Burgt A."/>
            <person name="Canto-Canche B."/>
            <person name="Churchill A.C.L."/>
            <person name="Conde-Ferraez L."/>
            <person name="Cools H.J."/>
            <person name="Coutinho P.M."/>
            <person name="Csukai M."/>
            <person name="Dehal P."/>
            <person name="De Wit P."/>
            <person name="Donzelli B."/>
            <person name="van de Geest H.C."/>
            <person name="van Ham R.C.H.J."/>
            <person name="Hammond-Kosack K.E."/>
            <person name="Henrissat B."/>
            <person name="Kilian A."/>
            <person name="Kobayashi A.K."/>
            <person name="Koopmann E."/>
            <person name="Kourmpetis Y."/>
            <person name="Kuzniar A."/>
            <person name="Lindquist E."/>
            <person name="Lombard V."/>
            <person name="Maliepaard C."/>
            <person name="Martins N."/>
            <person name="Mehrabi R."/>
            <person name="Nap J.P.H."/>
            <person name="Ponomarenko A."/>
            <person name="Rudd J.J."/>
            <person name="Salamov A."/>
            <person name="Schmutz J."/>
            <person name="Schouten H.J."/>
            <person name="Shapiro H."/>
            <person name="Stergiopoulos I."/>
            <person name="Torriani S.F.F."/>
            <person name="Tu H."/>
            <person name="de Vries R.P."/>
            <person name="Waalwijk C."/>
            <person name="Ware S.B."/>
            <person name="Wiebenga A."/>
            <person name="Zwiers L.-H."/>
            <person name="Oliver R.P."/>
            <person name="Grigoriev I.V."/>
            <person name="Kema G.H.J."/>
        </authorList>
    </citation>
    <scope>NUCLEOTIDE SEQUENCE [LARGE SCALE GENOMIC DNA]</scope>
    <source>
        <strain evidence="5">CBS 115943 / IPO323</strain>
    </source>
</reference>
<comment type="similarity">
    <text evidence="1">Belongs to the peptidase A1 family.</text>
</comment>
<proteinExistence type="inferred from homology"/>
<keyword evidence="5" id="KW-1185">Reference proteome</keyword>
<feature type="domain" description="Peptidase A1" evidence="3">
    <location>
        <begin position="70"/>
        <end position="452"/>
    </location>
</feature>
<dbReference type="OrthoDB" id="15189at2759"/>
<dbReference type="InterPro" id="IPR021109">
    <property type="entry name" value="Peptidase_aspartic_dom_sf"/>
</dbReference>
<dbReference type="CDD" id="cd05471">
    <property type="entry name" value="pepsin_like"/>
    <property type="match status" value="1"/>
</dbReference>
<dbReference type="InterPro" id="IPR001461">
    <property type="entry name" value="Aspartic_peptidase_A1"/>
</dbReference>
<dbReference type="Proteomes" id="UP000008062">
    <property type="component" value="Chromosome 1"/>
</dbReference>
<keyword evidence="2" id="KW-0732">Signal</keyword>
<dbReference type="KEGG" id="ztr:MYCGRDRAFT_107454"/>
<feature type="chain" id="PRO_5003395172" evidence="2">
    <location>
        <begin position="17"/>
        <end position="478"/>
    </location>
</feature>
<sequence length="478" mass="51601">MYTLFIFLAVCTVSFGNPGLRSRRTGTHRRNALSGDAAHPKRTIDHREAAACENGTYVADIVWMEQGTSPGLNVQVGEDVLTVVFDLGSSPFYVLGANWGCIDHIYGNITHYPRSKCGGEANTTSPGFTFSGGSIIGAGFNSTYAGGLYGALGEIGYQEITLGNLTVPNAITGIATQVEIARSGVLSTNGVMGFAFPFLTSYWRRSELDQVGELQYVTNISHYKPVVFQAAADGLVNPIFGYYYDGLGGVDGTVCGQLTLGAEPNIRSGPYSQDVPVVPYTDETGDPSTHNFAFWNFHIDGLKILHSPDADPVIFSYLDDDPVDVIPFEGNGTSMRPYIKHTPALDTGTLYSSIPRDVFDELTKHIDPAPFVDKYGVLATACNATVPDLAVMIAGSDLWFNRSGIVFPPSWNPEEESCELAITADDFVGLGSTWLINVVAVHDFSDSERPVSRFAQRRGDVEDTIAAEMQTAWCNGGC</sequence>
<dbReference type="HOGENOM" id="CLU_596131_0_0_1"/>
<dbReference type="GO" id="GO:0000324">
    <property type="term" value="C:fungal-type vacuole"/>
    <property type="evidence" value="ECO:0007669"/>
    <property type="project" value="TreeGrafter"/>
</dbReference>
<dbReference type="SUPFAM" id="SSF50630">
    <property type="entry name" value="Acid proteases"/>
    <property type="match status" value="1"/>
</dbReference>
<dbReference type="PROSITE" id="PS51767">
    <property type="entry name" value="PEPTIDASE_A1"/>
    <property type="match status" value="1"/>
</dbReference>
<dbReference type="AlphaFoldDB" id="F9WWT9"/>
<evidence type="ECO:0000259" key="3">
    <source>
        <dbReference type="PROSITE" id="PS51767"/>
    </source>
</evidence>
<dbReference type="PANTHER" id="PTHR47966">
    <property type="entry name" value="BETA-SITE APP-CLEAVING ENZYME, ISOFORM A-RELATED"/>
    <property type="match status" value="1"/>
</dbReference>
<evidence type="ECO:0000256" key="1">
    <source>
        <dbReference type="ARBA" id="ARBA00007447"/>
    </source>
</evidence>
<dbReference type="GO" id="GO:0004190">
    <property type="term" value="F:aspartic-type endopeptidase activity"/>
    <property type="evidence" value="ECO:0007669"/>
    <property type="project" value="InterPro"/>
</dbReference>
<accession>F9WWT9</accession>
<dbReference type="RefSeq" id="XP_003856507.1">
    <property type="nucleotide sequence ID" value="XM_003856459.1"/>
</dbReference>
<keyword evidence="4" id="KW-0645">Protease</keyword>
<gene>
    <name evidence="4" type="primary">MgASP3</name>
    <name evidence="4" type="ORF">MYCGRDRAFT_107454</name>
</gene>
<evidence type="ECO:0000313" key="5">
    <source>
        <dbReference type="Proteomes" id="UP000008062"/>
    </source>
</evidence>
<dbReference type="InterPro" id="IPR033121">
    <property type="entry name" value="PEPTIDASE_A1"/>
</dbReference>
<dbReference type="GO" id="GO:0006508">
    <property type="term" value="P:proteolysis"/>
    <property type="evidence" value="ECO:0007669"/>
    <property type="project" value="UniProtKB-KW"/>
</dbReference>
<dbReference type="EMBL" id="CM001196">
    <property type="protein sequence ID" value="EGP91483.1"/>
    <property type="molecule type" value="Genomic_DNA"/>
</dbReference>
<name>F9WWT9_ZYMTI</name>
<evidence type="ECO:0000256" key="2">
    <source>
        <dbReference type="SAM" id="SignalP"/>
    </source>
</evidence>
<dbReference type="InterPro" id="IPR034164">
    <property type="entry name" value="Pepsin-like_dom"/>
</dbReference>
<dbReference type="GeneID" id="13395216"/>
<dbReference type="PANTHER" id="PTHR47966:SF47">
    <property type="entry name" value="ENDOPEPTIDASE, PUTATIVE (AFU_ORTHOLOGUE AFUA_3G01220)-RELATED"/>
    <property type="match status" value="1"/>
</dbReference>
<dbReference type="Pfam" id="PF00026">
    <property type="entry name" value="Asp"/>
    <property type="match status" value="1"/>
</dbReference>